<gene>
    <name evidence="3" type="ORF">MM415B02102_0017</name>
    <name evidence="2" type="ORF">TM448A01363_0006</name>
    <name evidence="4" type="ORF">TM448B01427_0006</name>
</gene>
<proteinExistence type="predicted"/>
<sequence length="65" mass="7575">MSKITDEDRIDFLQELTNKEHYTGKVILRESTTGRGWRLHETSHPQGSSSVREAIDNTMKNMKRL</sequence>
<dbReference type="EMBL" id="MT144137">
    <property type="protein sequence ID" value="QJA49438.1"/>
    <property type="molecule type" value="Genomic_DNA"/>
</dbReference>
<evidence type="ECO:0000313" key="4">
    <source>
        <dbReference type="EMBL" id="QJH98931.1"/>
    </source>
</evidence>
<evidence type="ECO:0000256" key="1">
    <source>
        <dbReference type="SAM" id="MobiDB-lite"/>
    </source>
</evidence>
<protein>
    <submittedName>
        <fullName evidence="2">Uncharacterized protein</fullName>
    </submittedName>
</protein>
<evidence type="ECO:0000313" key="3">
    <source>
        <dbReference type="EMBL" id="QJA86263.1"/>
    </source>
</evidence>
<organism evidence="2">
    <name type="scientific">viral metagenome</name>
    <dbReference type="NCBI Taxonomy" id="1070528"/>
    <lineage>
        <taxon>unclassified sequences</taxon>
        <taxon>metagenomes</taxon>
        <taxon>organismal metagenomes</taxon>
    </lineage>
</organism>
<dbReference type="AlphaFoldDB" id="A0A6H1ZPJ8"/>
<reference evidence="2" key="1">
    <citation type="submission" date="2020-03" db="EMBL/GenBank/DDBJ databases">
        <title>The deep terrestrial virosphere.</title>
        <authorList>
            <person name="Holmfeldt K."/>
            <person name="Nilsson E."/>
            <person name="Simone D."/>
            <person name="Lopez-Fernandez M."/>
            <person name="Wu X."/>
            <person name="de Brujin I."/>
            <person name="Lundin D."/>
            <person name="Andersson A."/>
            <person name="Bertilsson S."/>
            <person name="Dopson M."/>
        </authorList>
    </citation>
    <scope>NUCLEOTIDE SEQUENCE</scope>
    <source>
        <strain evidence="3">MM415B02102</strain>
        <strain evidence="2">TM448A01363</strain>
        <strain evidence="4">TM448B01427</strain>
    </source>
</reference>
<name>A0A6H1ZPJ8_9ZZZZ</name>
<feature type="region of interest" description="Disordered" evidence="1">
    <location>
        <begin position="37"/>
        <end position="65"/>
    </location>
</feature>
<evidence type="ECO:0000313" key="2">
    <source>
        <dbReference type="EMBL" id="QJA49438.1"/>
    </source>
</evidence>
<dbReference type="EMBL" id="MT142625">
    <property type="protein sequence ID" value="QJA86263.1"/>
    <property type="molecule type" value="Genomic_DNA"/>
</dbReference>
<accession>A0A6H1ZPJ8</accession>
<dbReference type="EMBL" id="MT144759">
    <property type="protein sequence ID" value="QJH98931.1"/>
    <property type="molecule type" value="Genomic_DNA"/>
</dbReference>